<dbReference type="EMBL" id="CAJJDM010000270">
    <property type="protein sequence ID" value="CAD8118768.1"/>
    <property type="molecule type" value="Genomic_DNA"/>
</dbReference>
<organism evidence="1 2">
    <name type="scientific">Paramecium primaurelia</name>
    <dbReference type="NCBI Taxonomy" id="5886"/>
    <lineage>
        <taxon>Eukaryota</taxon>
        <taxon>Sar</taxon>
        <taxon>Alveolata</taxon>
        <taxon>Ciliophora</taxon>
        <taxon>Intramacronucleata</taxon>
        <taxon>Oligohymenophorea</taxon>
        <taxon>Peniculida</taxon>
        <taxon>Parameciidae</taxon>
        <taxon>Paramecium</taxon>
    </lineage>
</organism>
<evidence type="ECO:0000313" key="1">
    <source>
        <dbReference type="EMBL" id="CAD8118768.1"/>
    </source>
</evidence>
<evidence type="ECO:0000313" key="2">
    <source>
        <dbReference type="Proteomes" id="UP000688137"/>
    </source>
</evidence>
<comment type="caution">
    <text evidence="1">The sequence shown here is derived from an EMBL/GenBank/DDBJ whole genome shotgun (WGS) entry which is preliminary data.</text>
</comment>
<dbReference type="Proteomes" id="UP000688137">
    <property type="component" value="Unassembled WGS sequence"/>
</dbReference>
<keyword evidence="2" id="KW-1185">Reference proteome</keyword>
<accession>A0A8S1QSQ1</accession>
<protein>
    <submittedName>
        <fullName evidence="1">Uncharacterized protein</fullName>
    </submittedName>
</protein>
<gene>
    <name evidence="1" type="ORF">PPRIM_AZ9-3.1.T2610001</name>
</gene>
<name>A0A8S1QSQ1_PARPR</name>
<sequence>MNMKKTDQCDEFTQFKSSIDYQSHGCTQTGKTYITQGSFGKTIIPTPVTLTLNCSLIEPSYYFGCALIEKNFTGCSAQCEKQTFLLLKHILTVHNKWNITYKCTQRFWIYQIII</sequence>
<proteinExistence type="predicted"/>
<dbReference type="AlphaFoldDB" id="A0A8S1QSQ1"/>
<reference evidence="1" key="1">
    <citation type="submission" date="2021-01" db="EMBL/GenBank/DDBJ databases">
        <authorList>
            <consortium name="Genoscope - CEA"/>
            <person name="William W."/>
        </authorList>
    </citation>
    <scope>NUCLEOTIDE SEQUENCE</scope>
</reference>